<evidence type="ECO:0000256" key="3">
    <source>
        <dbReference type="ARBA" id="ARBA00022554"/>
    </source>
</evidence>
<proteinExistence type="inferred from homology"/>
<evidence type="ECO:0000259" key="6">
    <source>
        <dbReference type="Pfam" id="PF03088"/>
    </source>
</evidence>
<evidence type="ECO:0000256" key="5">
    <source>
        <dbReference type="ARBA" id="ARBA00023180"/>
    </source>
</evidence>
<dbReference type="PANTHER" id="PTHR10426:SF86">
    <property type="entry name" value="PROTEIN STRICTOSIDINE SYNTHASE-LIKE 10-LIKE"/>
    <property type="match status" value="1"/>
</dbReference>
<comment type="caution">
    <text evidence="7">The sequence shown here is derived from an EMBL/GenBank/DDBJ whole genome shotgun (WGS) entry which is preliminary data.</text>
</comment>
<evidence type="ECO:0000313" key="8">
    <source>
        <dbReference type="Proteomes" id="UP000634136"/>
    </source>
</evidence>
<dbReference type="OrthoDB" id="1908448at2759"/>
<dbReference type="SUPFAM" id="SSF63829">
    <property type="entry name" value="Calcium-dependent phosphotriesterase"/>
    <property type="match status" value="1"/>
</dbReference>
<comment type="subcellular location">
    <subcellularLocation>
        <location evidence="1">Vacuole</location>
    </subcellularLocation>
</comment>
<accession>A0A834WRU5</accession>
<evidence type="ECO:0000256" key="2">
    <source>
        <dbReference type="ARBA" id="ARBA00009191"/>
    </source>
</evidence>
<dbReference type="GO" id="GO:0005773">
    <property type="term" value="C:vacuole"/>
    <property type="evidence" value="ECO:0007669"/>
    <property type="project" value="UniProtKB-SubCell"/>
</dbReference>
<comment type="similarity">
    <text evidence="2">Belongs to the strictosidine synthase family.</text>
</comment>
<keyword evidence="8" id="KW-1185">Reference proteome</keyword>
<dbReference type="GO" id="GO:0016787">
    <property type="term" value="F:hydrolase activity"/>
    <property type="evidence" value="ECO:0007669"/>
    <property type="project" value="TreeGrafter"/>
</dbReference>
<evidence type="ECO:0000313" key="7">
    <source>
        <dbReference type="EMBL" id="KAF7827899.1"/>
    </source>
</evidence>
<feature type="domain" description="Strictosidine synthase conserved region" evidence="6">
    <location>
        <begin position="129"/>
        <end position="216"/>
    </location>
</feature>
<name>A0A834WRU5_9FABA</name>
<dbReference type="Gene3D" id="2.120.10.30">
    <property type="entry name" value="TolB, C-terminal domain"/>
    <property type="match status" value="1"/>
</dbReference>
<reference evidence="7" key="1">
    <citation type="submission" date="2020-09" db="EMBL/GenBank/DDBJ databases">
        <title>Genome-Enabled Discovery of Anthraquinone Biosynthesis in Senna tora.</title>
        <authorList>
            <person name="Kang S.-H."/>
            <person name="Pandey R.P."/>
            <person name="Lee C.-M."/>
            <person name="Sim J.-S."/>
            <person name="Jeong J.-T."/>
            <person name="Choi B.-S."/>
            <person name="Jung M."/>
            <person name="Ginzburg D."/>
            <person name="Zhao K."/>
            <person name="Won S.Y."/>
            <person name="Oh T.-J."/>
            <person name="Yu Y."/>
            <person name="Kim N.-H."/>
            <person name="Lee O.R."/>
            <person name="Lee T.-H."/>
            <person name="Bashyal P."/>
            <person name="Kim T.-S."/>
            <person name="Lee W.-H."/>
            <person name="Kawkins C."/>
            <person name="Kim C.-K."/>
            <person name="Kim J.S."/>
            <person name="Ahn B.O."/>
            <person name="Rhee S.Y."/>
            <person name="Sohng J.K."/>
        </authorList>
    </citation>
    <scope>NUCLEOTIDE SEQUENCE</scope>
    <source>
        <tissue evidence="7">Leaf</tissue>
    </source>
</reference>
<organism evidence="7 8">
    <name type="scientific">Senna tora</name>
    <dbReference type="NCBI Taxonomy" id="362788"/>
    <lineage>
        <taxon>Eukaryota</taxon>
        <taxon>Viridiplantae</taxon>
        <taxon>Streptophyta</taxon>
        <taxon>Embryophyta</taxon>
        <taxon>Tracheophyta</taxon>
        <taxon>Spermatophyta</taxon>
        <taxon>Magnoliopsida</taxon>
        <taxon>eudicotyledons</taxon>
        <taxon>Gunneridae</taxon>
        <taxon>Pentapetalae</taxon>
        <taxon>rosids</taxon>
        <taxon>fabids</taxon>
        <taxon>Fabales</taxon>
        <taxon>Fabaceae</taxon>
        <taxon>Caesalpinioideae</taxon>
        <taxon>Cassia clade</taxon>
        <taxon>Senna</taxon>
    </lineage>
</organism>
<gene>
    <name evidence="7" type="ORF">G2W53_019063</name>
</gene>
<dbReference type="Pfam" id="PF20067">
    <property type="entry name" value="SSL_N"/>
    <property type="match status" value="1"/>
</dbReference>
<dbReference type="InterPro" id="IPR011042">
    <property type="entry name" value="6-blade_b-propeller_TolB-like"/>
</dbReference>
<sequence length="328" mass="36198">MTLSNNELTTVLPIDVAVGPESLAFDCNGQGPYAGVSDGRILKWRESEKIWVEFAVTSSRRDRKLCDGSTDRSKEATCGRPLGLKFEPKTCNLYIADAYFGLLMVGPNGGVAQQLATSADDGAPFQFLNALDIDEQTGVVYFSDSSTLFRRREYQIIILTGDRTGRLLKYDPKSKKAQVILQGFAFPNGVALSKDGSFLLLAESTFNTIHKVWLKGSRAYTSEFFAQLKRSPDNIKRNQNGDFWVALNSYRATLQTAANSGSLENQALLPWRKEDPVGMKFNEKGESLEVLDGEGGQELNSVSEVEEHNGRLWIGSAIKSYVAVINNV</sequence>
<keyword evidence="3" id="KW-0926">Vacuole</keyword>
<evidence type="ECO:0000256" key="1">
    <source>
        <dbReference type="ARBA" id="ARBA00004116"/>
    </source>
</evidence>
<dbReference type="PANTHER" id="PTHR10426">
    <property type="entry name" value="STRICTOSIDINE SYNTHASE-RELATED"/>
    <property type="match status" value="1"/>
</dbReference>
<protein>
    <submittedName>
        <fullName evidence="7">Protein STRICTOSIDINE SYNTHASE-LIKE 10-like</fullName>
    </submittedName>
</protein>
<keyword evidence="5" id="KW-0325">Glycoprotein</keyword>
<dbReference type="EMBL" id="JAAIUW010000006">
    <property type="protein sequence ID" value="KAF7827899.1"/>
    <property type="molecule type" value="Genomic_DNA"/>
</dbReference>
<evidence type="ECO:0000256" key="4">
    <source>
        <dbReference type="ARBA" id="ARBA00022729"/>
    </source>
</evidence>
<dbReference type="Proteomes" id="UP000634136">
    <property type="component" value="Unassembled WGS sequence"/>
</dbReference>
<dbReference type="GO" id="GO:0012505">
    <property type="term" value="C:endomembrane system"/>
    <property type="evidence" value="ECO:0007669"/>
    <property type="project" value="TreeGrafter"/>
</dbReference>
<keyword evidence="4" id="KW-0732">Signal</keyword>
<dbReference type="FunFam" id="2.120.10.30:FF:000032">
    <property type="entry name" value="Protein STRICTOSIDINE SYNTHASE-LIKE 13"/>
    <property type="match status" value="1"/>
</dbReference>
<dbReference type="Pfam" id="PF03088">
    <property type="entry name" value="Str_synth"/>
    <property type="match status" value="1"/>
</dbReference>
<dbReference type="AlphaFoldDB" id="A0A834WRU5"/>
<dbReference type="InterPro" id="IPR018119">
    <property type="entry name" value="Strictosidine_synth_cons-reg"/>
</dbReference>